<keyword evidence="7 8" id="KW-0407">Ion channel</keyword>
<dbReference type="InterPro" id="IPR003280">
    <property type="entry name" value="2pore_dom_K_chnl"/>
</dbReference>
<evidence type="ECO:0000313" key="11">
    <source>
        <dbReference type="EnsemblMetazoa" id="CJA02474b.1"/>
    </source>
</evidence>
<feature type="transmembrane region" description="Helical" evidence="9">
    <location>
        <begin position="252"/>
        <end position="274"/>
    </location>
</feature>
<evidence type="ECO:0000256" key="9">
    <source>
        <dbReference type="SAM" id="Phobius"/>
    </source>
</evidence>
<dbReference type="GO" id="GO:0005886">
    <property type="term" value="C:plasma membrane"/>
    <property type="evidence" value="ECO:0007669"/>
    <property type="project" value="TreeGrafter"/>
</dbReference>
<dbReference type="PANTHER" id="PTHR11003:SF288">
    <property type="entry name" value="POTASSIUM CHANNEL DOMAIN-CONTAINING PROTEIN"/>
    <property type="match status" value="1"/>
</dbReference>
<reference evidence="11" key="2">
    <citation type="submission" date="2022-06" db="UniProtKB">
        <authorList>
            <consortium name="EnsemblMetazoa"/>
        </authorList>
    </citation>
    <scope>IDENTIFICATION</scope>
    <source>
        <strain evidence="11">DF5081</strain>
    </source>
</reference>
<dbReference type="GO" id="GO:0022841">
    <property type="term" value="F:potassium ion leak channel activity"/>
    <property type="evidence" value="ECO:0007669"/>
    <property type="project" value="TreeGrafter"/>
</dbReference>
<comment type="subcellular location">
    <subcellularLocation>
        <location evidence="1">Membrane</location>
        <topology evidence="1">Multi-pass membrane protein</topology>
    </subcellularLocation>
</comment>
<dbReference type="Proteomes" id="UP000005237">
    <property type="component" value="Unassembled WGS sequence"/>
</dbReference>
<evidence type="ECO:0000313" key="12">
    <source>
        <dbReference type="Proteomes" id="UP000005237"/>
    </source>
</evidence>
<dbReference type="PANTHER" id="PTHR11003">
    <property type="entry name" value="POTASSIUM CHANNEL, SUBFAMILY K"/>
    <property type="match status" value="1"/>
</dbReference>
<keyword evidence="4 9" id="KW-1133">Transmembrane helix</keyword>
<evidence type="ECO:0000256" key="6">
    <source>
        <dbReference type="ARBA" id="ARBA00023136"/>
    </source>
</evidence>
<keyword evidence="2 8" id="KW-0813">Transport</keyword>
<reference evidence="12" key="1">
    <citation type="submission" date="2010-08" db="EMBL/GenBank/DDBJ databases">
        <authorList>
            <consortium name="Caenorhabditis japonica Sequencing Consortium"/>
            <person name="Wilson R.K."/>
        </authorList>
    </citation>
    <scope>NUCLEOTIDE SEQUENCE [LARGE SCALE GENOMIC DNA]</scope>
    <source>
        <strain evidence="12">DF5081</strain>
    </source>
</reference>
<dbReference type="GO" id="GO:0030322">
    <property type="term" value="P:stabilization of membrane potential"/>
    <property type="evidence" value="ECO:0007669"/>
    <property type="project" value="TreeGrafter"/>
</dbReference>
<comment type="similarity">
    <text evidence="8">Belongs to the two pore domain potassium channel (TC 1.A.1.8) family.</text>
</comment>
<sequence>MICESQMLSGKATGREKAGLIEKYHLGPVALHSGLILSCILYAIGGAYLFLAIERPEELIRREKAIVQFEQLKSDFISNISSAGDADLVEKNLEVYTKQFMLMMEDAHKVHAFENFILNEHEDGDGAKDMWTFSSSLVFTTTTVIPVGYGYIFPVSTYGRLTLVVYALLGIPLTLVTMADTGKFASQLVTRFFDENITVPTAIFVCLLFAYPLVVGYILYSSSNITFLDSVYFSLTSIFTIGFGDLTPEMNVIHMMLFLAIGVVLVTITVDIVAAELIDRVHYMGRHVGKARQLAGKMIQLAQSLNMKQGLVCGVGQLHALARLGMMGGKEGAGVEKVNDIAFAPDLMDGFDFVDTLSVYSRRSCHSGGNPNSARNLFLS</sequence>
<protein>
    <recommendedName>
        <fullName evidence="10">Potassium channel domain-containing protein</fullName>
    </recommendedName>
</protein>
<evidence type="ECO:0000256" key="2">
    <source>
        <dbReference type="ARBA" id="ARBA00022448"/>
    </source>
</evidence>
<keyword evidence="6 9" id="KW-0472">Membrane</keyword>
<keyword evidence="3 8" id="KW-0812">Transmembrane</keyword>
<feature type="transmembrane region" description="Helical" evidence="9">
    <location>
        <begin position="29"/>
        <end position="53"/>
    </location>
</feature>
<organism evidence="11 12">
    <name type="scientific">Caenorhabditis japonica</name>
    <dbReference type="NCBI Taxonomy" id="281687"/>
    <lineage>
        <taxon>Eukaryota</taxon>
        <taxon>Metazoa</taxon>
        <taxon>Ecdysozoa</taxon>
        <taxon>Nematoda</taxon>
        <taxon>Chromadorea</taxon>
        <taxon>Rhabditida</taxon>
        <taxon>Rhabditina</taxon>
        <taxon>Rhabditomorpha</taxon>
        <taxon>Rhabditoidea</taxon>
        <taxon>Rhabditidae</taxon>
        <taxon>Peloderinae</taxon>
        <taxon>Caenorhabditis</taxon>
    </lineage>
</organism>
<dbReference type="InterPro" id="IPR013099">
    <property type="entry name" value="K_chnl_dom"/>
</dbReference>
<keyword evidence="12" id="KW-1185">Reference proteome</keyword>
<dbReference type="EnsemblMetazoa" id="CJA02474b.1">
    <property type="protein sequence ID" value="CJA02474b.1"/>
    <property type="gene ID" value="WBGene00121678"/>
</dbReference>
<dbReference type="Gene3D" id="1.10.287.70">
    <property type="match status" value="1"/>
</dbReference>
<dbReference type="SUPFAM" id="SSF81324">
    <property type="entry name" value="Voltage-gated potassium channels"/>
    <property type="match status" value="2"/>
</dbReference>
<evidence type="ECO:0000256" key="3">
    <source>
        <dbReference type="ARBA" id="ARBA00022692"/>
    </source>
</evidence>
<feature type="transmembrane region" description="Helical" evidence="9">
    <location>
        <begin position="161"/>
        <end position="179"/>
    </location>
</feature>
<proteinExistence type="inferred from homology"/>
<feature type="transmembrane region" description="Helical" evidence="9">
    <location>
        <begin position="199"/>
        <end position="220"/>
    </location>
</feature>
<dbReference type="PRINTS" id="PR01333">
    <property type="entry name" value="2POREKCHANEL"/>
</dbReference>
<dbReference type="Pfam" id="PF07885">
    <property type="entry name" value="Ion_trans_2"/>
    <property type="match status" value="2"/>
</dbReference>
<evidence type="ECO:0000256" key="1">
    <source>
        <dbReference type="ARBA" id="ARBA00004141"/>
    </source>
</evidence>
<evidence type="ECO:0000256" key="8">
    <source>
        <dbReference type="RuleBase" id="RU003857"/>
    </source>
</evidence>
<feature type="domain" description="Potassium channel" evidence="10">
    <location>
        <begin position="213"/>
        <end position="276"/>
    </location>
</feature>
<evidence type="ECO:0000256" key="7">
    <source>
        <dbReference type="ARBA" id="ARBA00023303"/>
    </source>
</evidence>
<feature type="domain" description="Potassium channel" evidence="10">
    <location>
        <begin position="128"/>
        <end position="186"/>
    </location>
</feature>
<dbReference type="AlphaFoldDB" id="A0A8R1HJJ7"/>
<keyword evidence="5 8" id="KW-0406">Ion transport</keyword>
<evidence type="ECO:0000256" key="5">
    <source>
        <dbReference type="ARBA" id="ARBA00023065"/>
    </source>
</evidence>
<name>A0A8R1HJJ7_CAEJA</name>
<dbReference type="GO" id="GO:0015271">
    <property type="term" value="F:outward rectifier potassium channel activity"/>
    <property type="evidence" value="ECO:0007669"/>
    <property type="project" value="TreeGrafter"/>
</dbReference>
<dbReference type="FunFam" id="1.10.287.70:FF:000235">
    <property type="entry name" value="TWiK family of potassium channels"/>
    <property type="match status" value="1"/>
</dbReference>
<accession>A0A8R1HJJ7</accession>
<evidence type="ECO:0000259" key="10">
    <source>
        <dbReference type="Pfam" id="PF07885"/>
    </source>
</evidence>
<evidence type="ECO:0000256" key="4">
    <source>
        <dbReference type="ARBA" id="ARBA00022989"/>
    </source>
</evidence>